<feature type="transmembrane region" description="Helical" evidence="7">
    <location>
        <begin position="296"/>
        <end position="319"/>
    </location>
</feature>
<keyword evidence="11" id="KW-1185">Reference proteome</keyword>
<feature type="transmembrane region" description="Helical" evidence="7">
    <location>
        <begin position="331"/>
        <end position="349"/>
    </location>
</feature>
<dbReference type="OrthoDB" id="9790149at2"/>
<feature type="transmembrane region" description="Helical" evidence="7">
    <location>
        <begin position="400"/>
        <end position="419"/>
    </location>
</feature>
<keyword evidence="3 7" id="KW-0812">Transmembrane</keyword>
<evidence type="ECO:0000256" key="7">
    <source>
        <dbReference type="SAM" id="Phobius"/>
    </source>
</evidence>
<feature type="transmembrane region" description="Helical" evidence="7">
    <location>
        <begin position="103"/>
        <end position="121"/>
    </location>
</feature>
<feature type="transmembrane region" description="Helical" evidence="7">
    <location>
        <begin position="74"/>
        <end position="91"/>
    </location>
</feature>
<evidence type="ECO:0000256" key="1">
    <source>
        <dbReference type="ARBA" id="ARBA00004651"/>
    </source>
</evidence>
<accession>A0A845B1L7</accession>
<evidence type="ECO:0000313" key="10">
    <source>
        <dbReference type="EMBL" id="MXP43542.1"/>
    </source>
</evidence>
<feature type="transmembrane region" description="Helical" evidence="7">
    <location>
        <begin position="558"/>
        <end position="576"/>
    </location>
</feature>
<name>A0A845B1L7_9SPHN</name>
<gene>
    <name evidence="10" type="ORF">GRI65_03605</name>
</gene>
<evidence type="ECO:0000259" key="8">
    <source>
        <dbReference type="Pfam" id="PF03772"/>
    </source>
</evidence>
<dbReference type="NCBIfam" id="TIGR00360">
    <property type="entry name" value="ComEC_N-term"/>
    <property type="match status" value="1"/>
</dbReference>
<evidence type="ECO:0000313" key="11">
    <source>
        <dbReference type="Proteomes" id="UP000431922"/>
    </source>
</evidence>
<evidence type="ECO:0000259" key="9">
    <source>
        <dbReference type="Pfam" id="PF13567"/>
    </source>
</evidence>
<keyword evidence="5 7" id="KW-0472">Membrane</keyword>
<feature type="domain" description="DUF4131" evidence="9">
    <location>
        <begin position="74"/>
        <end position="234"/>
    </location>
</feature>
<feature type="transmembrane region" description="Helical" evidence="7">
    <location>
        <begin position="51"/>
        <end position="68"/>
    </location>
</feature>
<dbReference type="AlphaFoldDB" id="A0A845B1L7"/>
<reference evidence="10 11" key="1">
    <citation type="submission" date="2019-12" db="EMBL/GenBank/DDBJ databases">
        <title>Genomic-based taxomic classification of the family Erythrobacteraceae.</title>
        <authorList>
            <person name="Xu L."/>
        </authorList>
    </citation>
    <scope>NUCLEOTIDE SEQUENCE [LARGE SCALE GENOMIC DNA]</scope>
    <source>
        <strain evidence="10 11">KCTC 42453</strain>
    </source>
</reference>
<comment type="subcellular location">
    <subcellularLocation>
        <location evidence="1">Cell membrane</location>
        <topology evidence="1">Multi-pass membrane protein</topology>
    </subcellularLocation>
</comment>
<dbReference type="Pfam" id="PF03772">
    <property type="entry name" value="Competence"/>
    <property type="match status" value="1"/>
</dbReference>
<feature type="transmembrane region" description="Helical" evidence="7">
    <location>
        <begin position="504"/>
        <end position="522"/>
    </location>
</feature>
<dbReference type="PANTHER" id="PTHR30619">
    <property type="entry name" value="DNA INTERNALIZATION/COMPETENCE PROTEIN COMEC/REC2"/>
    <property type="match status" value="1"/>
</dbReference>
<feature type="region of interest" description="Disordered" evidence="6">
    <location>
        <begin position="718"/>
        <end position="739"/>
    </location>
</feature>
<dbReference type="EMBL" id="WTYL01000001">
    <property type="protein sequence ID" value="MXP43542.1"/>
    <property type="molecule type" value="Genomic_DNA"/>
</dbReference>
<dbReference type="Pfam" id="PF13567">
    <property type="entry name" value="DUF4131"/>
    <property type="match status" value="1"/>
</dbReference>
<keyword evidence="4 7" id="KW-1133">Transmembrane helix</keyword>
<evidence type="ECO:0000256" key="4">
    <source>
        <dbReference type="ARBA" id="ARBA00022989"/>
    </source>
</evidence>
<dbReference type="InterPro" id="IPR052159">
    <property type="entry name" value="Competence_DNA_uptake"/>
</dbReference>
<evidence type="ECO:0000256" key="5">
    <source>
        <dbReference type="ARBA" id="ARBA00023136"/>
    </source>
</evidence>
<dbReference type="GO" id="GO:0005886">
    <property type="term" value="C:plasma membrane"/>
    <property type="evidence" value="ECO:0007669"/>
    <property type="project" value="UniProtKB-SubCell"/>
</dbReference>
<protein>
    <submittedName>
        <fullName evidence="10">DUF4131 domain-containing protein</fullName>
    </submittedName>
</protein>
<dbReference type="InterPro" id="IPR004477">
    <property type="entry name" value="ComEC_N"/>
</dbReference>
<dbReference type="Proteomes" id="UP000431922">
    <property type="component" value="Unassembled WGS sequence"/>
</dbReference>
<sequence>MGRPIIPEIPMGGGPPVDDVAVQRTWRSRADLSSISGIFDRFLGTAGFDRGPWLTVFFAAGIGSWFVLGHPWQWSAAIGAAILAVIAATALWRGRDDRAELRLAVTAAALVFAAGLAVVWARSELVGAEPMDRPQVIRIEARVLGREEQPAQERVRLILAMRDAGTGTAQKIRVNVPQTGDGNLIGPEIGEGAVIRLRVRLMPPAPPMLPGGYNFARSAWFQGYAATGSAMGDIEVIEPALTGGSIAKLQRRLASHVRAQLGGSPGSIAAAFASGDRGGISEADEEAMRDSGLTHLLSISGLHVSAVIAAAYLLAIRLLALWPWLTLRVRLPVLAAGIGALAGVGYTLLTGSEVPTVRSCVGAVLVLIALALGREPLSLRMVATAALFVLLLWPESLIGPSFQMSFAAVLAIVALHNCAPVRGFLAPREESWLSRMGRRTIMLLVTGMVIEIALMPIVMFHFHRAGVYGAFANVIAIPLVPFLSMPLIALALAMDSVGLGAPAWWLAGKSLEMLLAIAHWTADRPGAVKLLPEMGGALFALFLTGGLWLALWTGKVRLLGLAPAAVAAVLMALKPAPDLLISGDGRHVGIAGEGNALLVLRDSRSSFASDNLLEMAGMGGAPVPLTEWPGAECSREFCVVTLSRGGRLWHVLMARGRDMVDERALAAACDRSDIVIADRYLPSSCRPRWLKADRNLLSQTGGLTIYLEDERFETVAESQGEHGWWQPAPERSARFGPKT</sequence>
<feature type="transmembrane region" description="Helical" evidence="7">
    <location>
        <begin position="355"/>
        <end position="372"/>
    </location>
</feature>
<comment type="caution">
    <text evidence="10">The sequence shown here is derived from an EMBL/GenBank/DDBJ whole genome shotgun (WGS) entry which is preliminary data.</text>
</comment>
<feature type="domain" description="ComEC/Rec2-related protein" evidence="8">
    <location>
        <begin position="274"/>
        <end position="554"/>
    </location>
</feature>
<feature type="transmembrane region" description="Helical" evidence="7">
    <location>
        <begin position="534"/>
        <end position="551"/>
    </location>
</feature>
<feature type="transmembrane region" description="Helical" evidence="7">
    <location>
        <begin position="468"/>
        <end position="492"/>
    </location>
</feature>
<dbReference type="PANTHER" id="PTHR30619:SF1">
    <property type="entry name" value="RECOMBINATION PROTEIN 2"/>
    <property type="match status" value="1"/>
</dbReference>
<dbReference type="InterPro" id="IPR025405">
    <property type="entry name" value="DUF4131"/>
</dbReference>
<organism evidence="10 11">
    <name type="scientific">Allopontixanthobacter sediminis</name>
    <dbReference type="NCBI Taxonomy" id="1689985"/>
    <lineage>
        <taxon>Bacteria</taxon>
        <taxon>Pseudomonadati</taxon>
        <taxon>Pseudomonadota</taxon>
        <taxon>Alphaproteobacteria</taxon>
        <taxon>Sphingomonadales</taxon>
        <taxon>Erythrobacteraceae</taxon>
        <taxon>Allopontixanthobacter</taxon>
    </lineage>
</organism>
<proteinExistence type="predicted"/>
<evidence type="ECO:0000256" key="2">
    <source>
        <dbReference type="ARBA" id="ARBA00022475"/>
    </source>
</evidence>
<evidence type="ECO:0000256" key="3">
    <source>
        <dbReference type="ARBA" id="ARBA00022692"/>
    </source>
</evidence>
<keyword evidence="2" id="KW-1003">Cell membrane</keyword>
<evidence type="ECO:0000256" key="6">
    <source>
        <dbReference type="SAM" id="MobiDB-lite"/>
    </source>
</evidence>
<feature type="transmembrane region" description="Helical" evidence="7">
    <location>
        <begin position="377"/>
        <end position="394"/>
    </location>
</feature>
<feature type="transmembrane region" description="Helical" evidence="7">
    <location>
        <begin position="440"/>
        <end position="462"/>
    </location>
</feature>